<keyword evidence="4 9" id="KW-0732">Signal</keyword>
<reference evidence="12 13" key="1">
    <citation type="submission" date="2019-03" db="EMBL/GenBank/DDBJ databases">
        <authorList>
            <person name="Gaulin E."/>
            <person name="Dumas B."/>
        </authorList>
    </citation>
    <scope>NUCLEOTIDE SEQUENCE [LARGE SCALE GENOMIC DNA]</scope>
    <source>
        <strain evidence="12">CBS 568.67</strain>
    </source>
</reference>
<feature type="chain" id="PRO_5033437575" evidence="9">
    <location>
        <begin position="19"/>
        <end position="241"/>
    </location>
</feature>
<evidence type="ECO:0000256" key="2">
    <source>
        <dbReference type="ARBA" id="ARBA00007104"/>
    </source>
</evidence>
<evidence type="ECO:0000259" key="10">
    <source>
        <dbReference type="PROSITE" id="PS50866"/>
    </source>
</evidence>
<evidence type="ECO:0000256" key="8">
    <source>
        <dbReference type="SAM" id="Phobius"/>
    </source>
</evidence>
<dbReference type="SMART" id="SM01190">
    <property type="entry name" value="EMP24_GP25L"/>
    <property type="match status" value="1"/>
</dbReference>
<organism evidence="12 13">
    <name type="scientific">Aphanomyces stellatus</name>
    <dbReference type="NCBI Taxonomy" id="120398"/>
    <lineage>
        <taxon>Eukaryota</taxon>
        <taxon>Sar</taxon>
        <taxon>Stramenopiles</taxon>
        <taxon>Oomycota</taxon>
        <taxon>Saprolegniomycetes</taxon>
        <taxon>Saprolegniales</taxon>
        <taxon>Verrucalvaceae</taxon>
        <taxon>Aphanomyces</taxon>
    </lineage>
</organism>
<comment type="similarity">
    <text evidence="2 7">Belongs to the EMP24/GP25L family.</text>
</comment>
<evidence type="ECO:0000256" key="9">
    <source>
        <dbReference type="SAM" id="SignalP"/>
    </source>
</evidence>
<reference evidence="11" key="2">
    <citation type="submission" date="2019-06" db="EMBL/GenBank/DDBJ databases">
        <title>Genomics analysis of Aphanomyces spp. identifies a new class of oomycete effector associated with host adaptation.</title>
        <authorList>
            <person name="Gaulin E."/>
        </authorList>
    </citation>
    <scope>NUCLEOTIDE SEQUENCE</scope>
    <source>
        <strain evidence="11">CBS 578.67</strain>
    </source>
</reference>
<gene>
    <name evidence="12" type="primary">Aste57867_21042</name>
    <name evidence="11" type="ORF">As57867_020974</name>
    <name evidence="12" type="ORF">ASTE57867_21042</name>
</gene>
<dbReference type="AlphaFoldDB" id="A0A485LGM3"/>
<evidence type="ECO:0000256" key="3">
    <source>
        <dbReference type="ARBA" id="ARBA00022692"/>
    </source>
</evidence>
<evidence type="ECO:0000256" key="5">
    <source>
        <dbReference type="ARBA" id="ARBA00022989"/>
    </source>
</evidence>
<dbReference type="PANTHER" id="PTHR22811">
    <property type="entry name" value="TRANSMEMBRANE EMP24 DOMAIN-CONTAINING PROTEIN"/>
    <property type="match status" value="1"/>
</dbReference>
<evidence type="ECO:0000313" key="11">
    <source>
        <dbReference type="EMBL" id="KAF0687186.1"/>
    </source>
</evidence>
<dbReference type="OrthoDB" id="1929172at2759"/>
<evidence type="ECO:0000256" key="6">
    <source>
        <dbReference type="ARBA" id="ARBA00023136"/>
    </source>
</evidence>
<feature type="signal peptide" evidence="9">
    <location>
        <begin position="1"/>
        <end position="18"/>
    </location>
</feature>
<evidence type="ECO:0000256" key="1">
    <source>
        <dbReference type="ARBA" id="ARBA00004479"/>
    </source>
</evidence>
<feature type="transmembrane region" description="Helical" evidence="8">
    <location>
        <begin position="201"/>
        <end position="218"/>
    </location>
</feature>
<dbReference type="InterPro" id="IPR015720">
    <property type="entry name" value="Emp24-like"/>
</dbReference>
<keyword evidence="3 7" id="KW-0812">Transmembrane</keyword>
<feature type="domain" description="GOLD" evidence="10">
    <location>
        <begin position="28"/>
        <end position="136"/>
    </location>
</feature>
<dbReference type="Proteomes" id="UP000332933">
    <property type="component" value="Unassembled WGS sequence"/>
</dbReference>
<name>A0A485LGM3_9STRA</name>
<sequence length="241" mass="27065">MGFAQLCVLLAALHAVSAFITKVPAATKYCYNEEVKTKRTAHLRIAVLESYDPADYGIRMTAYGPFVSSPSEKQTDMNFFDTLVSTPPKVSSTGVETPSSGNSFSFNSEHRGGWYKFCLENEHATYQKKVLFAASFGLTTDGEWGKEDEVEAETKQMHMKVVGQTLSNLGLLFDQIKFEQTYLAERNARHFKTLDSNSSSLFYWTVLQVLLVAAVYGAQSYFMKQWFSSNGLIGTTDRRWA</sequence>
<evidence type="ECO:0000256" key="4">
    <source>
        <dbReference type="ARBA" id="ARBA00022729"/>
    </source>
</evidence>
<dbReference type="InterPro" id="IPR009038">
    <property type="entry name" value="GOLD_dom"/>
</dbReference>
<dbReference type="EMBL" id="CAADRA010006982">
    <property type="protein sequence ID" value="VFT97717.1"/>
    <property type="molecule type" value="Genomic_DNA"/>
</dbReference>
<dbReference type="EMBL" id="VJMH01006956">
    <property type="protein sequence ID" value="KAF0687186.1"/>
    <property type="molecule type" value="Genomic_DNA"/>
</dbReference>
<dbReference type="GO" id="GO:0016020">
    <property type="term" value="C:membrane"/>
    <property type="evidence" value="ECO:0007669"/>
    <property type="project" value="UniProtKB-SubCell"/>
</dbReference>
<dbReference type="Pfam" id="PF01105">
    <property type="entry name" value="EMP24_GP25L"/>
    <property type="match status" value="1"/>
</dbReference>
<evidence type="ECO:0000313" key="12">
    <source>
        <dbReference type="EMBL" id="VFT97717.1"/>
    </source>
</evidence>
<comment type="subcellular location">
    <subcellularLocation>
        <location evidence="1 7">Membrane</location>
        <topology evidence="1 7">Single-pass type I membrane protein</topology>
    </subcellularLocation>
</comment>
<protein>
    <submittedName>
        <fullName evidence="12">Aste57867_21042 protein</fullName>
    </submittedName>
</protein>
<dbReference type="PROSITE" id="PS50866">
    <property type="entry name" value="GOLD"/>
    <property type="match status" value="1"/>
</dbReference>
<proteinExistence type="inferred from homology"/>
<keyword evidence="5 8" id="KW-1133">Transmembrane helix</keyword>
<evidence type="ECO:0000313" key="13">
    <source>
        <dbReference type="Proteomes" id="UP000332933"/>
    </source>
</evidence>
<accession>A0A485LGM3</accession>
<keyword evidence="6 8" id="KW-0472">Membrane</keyword>
<evidence type="ECO:0000256" key="7">
    <source>
        <dbReference type="RuleBase" id="RU003827"/>
    </source>
</evidence>
<keyword evidence="13" id="KW-1185">Reference proteome</keyword>